<evidence type="ECO:0000313" key="1">
    <source>
        <dbReference type="EMBL" id="GGC61944.1"/>
    </source>
</evidence>
<sequence length="241" mass="25308">MQVPVRGTQTQAIFIDQPASTPPWVIVLFAGDEGVVALDDTGPTAMKANFLIRTAGYWTSAGDAIAIVDAPSDRSSGMNDAFRLSEAHAQDLHVIVAALRQRFPAAKIALVGTSRGTISVGNVLQREPRLADAYVLTSPVTISMRGEAGLSGAHWDVGAAPVLVVSNENDACRVSPFSAARTLAQDNRLQFLAVSSSERGGPRANECGAKSPHGFLGIEAQVLSAVSRWLEDPASVGTPPH</sequence>
<protein>
    <recommendedName>
        <fullName evidence="3">Alpha/beta hydrolase</fullName>
    </recommendedName>
</protein>
<reference evidence="2" key="1">
    <citation type="journal article" date="2019" name="Int. J. Syst. Evol. Microbiol.">
        <title>The Global Catalogue of Microorganisms (GCM) 10K type strain sequencing project: providing services to taxonomists for standard genome sequencing and annotation.</title>
        <authorList>
            <consortium name="The Broad Institute Genomics Platform"/>
            <consortium name="The Broad Institute Genome Sequencing Center for Infectious Disease"/>
            <person name="Wu L."/>
            <person name="Ma J."/>
        </authorList>
    </citation>
    <scope>NUCLEOTIDE SEQUENCE [LARGE SCALE GENOMIC DNA]</scope>
    <source>
        <strain evidence="2">CGMCC 1.15103</strain>
    </source>
</reference>
<organism evidence="1 2">
    <name type="scientific">Paraburkholderia caffeinilytica</name>
    <dbReference type="NCBI Taxonomy" id="1761016"/>
    <lineage>
        <taxon>Bacteria</taxon>
        <taxon>Pseudomonadati</taxon>
        <taxon>Pseudomonadota</taxon>
        <taxon>Betaproteobacteria</taxon>
        <taxon>Burkholderiales</taxon>
        <taxon>Burkholderiaceae</taxon>
        <taxon>Paraburkholderia</taxon>
    </lineage>
</organism>
<keyword evidence="2" id="KW-1185">Reference proteome</keyword>
<dbReference type="InterPro" id="IPR029058">
    <property type="entry name" value="AB_hydrolase_fold"/>
</dbReference>
<evidence type="ECO:0000313" key="2">
    <source>
        <dbReference type="Proteomes" id="UP000602004"/>
    </source>
</evidence>
<accession>A0ABQ1N972</accession>
<dbReference type="EMBL" id="BMHL01000013">
    <property type="protein sequence ID" value="GGC61944.1"/>
    <property type="molecule type" value="Genomic_DNA"/>
</dbReference>
<dbReference type="Gene3D" id="3.40.50.1820">
    <property type="entry name" value="alpha/beta hydrolase"/>
    <property type="match status" value="1"/>
</dbReference>
<comment type="caution">
    <text evidence="1">The sequence shown here is derived from an EMBL/GenBank/DDBJ whole genome shotgun (WGS) entry which is preliminary data.</text>
</comment>
<gene>
    <name evidence="1" type="ORF">GCM10011400_57170</name>
</gene>
<proteinExistence type="predicted"/>
<evidence type="ECO:0008006" key="3">
    <source>
        <dbReference type="Google" id="ProtNLM"/>
    </source>
</evidence>
<dbReference type="SUPFAM" id="SSF53474">
    <property type="entry name" value="alpha/beta-Hydrolases"/>
    <property type="match status" value="1"/>
</dbReference>
<name>A0ABQ1N972_9BURK</name>
<dbReference type="Proteomes" id="UP000602004">
    <property type="component" value="Unassembled WGS sequence"/>
</dbReference>